<sequence length="309" mass="33159">MPATVPKSSAVRPAGESTGVEKVNMRQRRGAGRMPSPRFVAEREPYRYRSTVPETRRSLESLAGETGDHTDTVNALNCTSVPRGVTVKRRSLPVAAAFAATAALLLTACGSGDDGSNDNNEIAGADRGKETPSESAEPSGAPAEGKPDGVDVSLPKDMNLVFDWEKPEDENEAAAMSDVANFFRAIYRGVDKRTTKDASVTAYATGDGLNYAETQINAWIDGGWTATGTLRHYDATTRSSANGNSVEVAFCADAGEFYGKEIKTGKVLKTEPSIEDFDHYKIIMVKYPTGTGLWQASKVFVETKAAKCR</sequence>
<dbReference type="EMBL" id="BAAAXF010000022">
    <property type="protein sequence ID" value="GAA3496069.1"/>
    <property type="molecule type" value="Genomic_DNA"/>
</dbReference>
<gene>
    <name evidence="2" type="ORF">GCM10019016_031700</name>
</gene>
<evidence type="ECO:0000313" key="2">
    <source>
        <dbReference type="EMBL" id="GAA3496069.1"/>
    </source>
</evidence>
<dbReference type="Proteomes" id="UP001501455">
    <property type="component" value="Unassembled WGS sequence"/>
</dbReference>
<feature type="region of interest" description="Disordered" evidence="1">
    <location>
        <begin position="1"/>
        <end position="58"/>
    </location>
</feature>
<feature type="region of interest" description="Disordered" evidence="1">
    <location>
        <begin position="110"/>
        <end position="154"/>
    </location>
</feature>
<protein>
    <recommendedName>
        <fullName evidence="4">Lipoprotein</fullName>
    </recommendedName>
</protein>
<evidence type="ECO:0000313" key="3">
    <source>
        <dbReference type="Proteomes" id="UP001501455"/>
    </source>
</evidence>
<accession>A0ABP6TNF3</accession>
<comment type="caution">
    <text evidence="2">The sequence shown here is derived from an EMBL/GenBank/DDBJ whole genome shotgun (WGS) entry which is preliminary data.</text>
</comment>
<evidence type="ECO:0008006" key="4">
    <source>
        <dbReference type="Google" id="ProtNLM"/>
    </source>
</evidence>
<proteinExistence type="predicted"/>
<keyword evidence="3" id="KW-1185">Reference proteome</keyword>
<evidence type="ECO:0000256" key="1">
    <source>
        <dbReference type="SAM" id="MobiDB-lite"/>
    </source>
</evidence>
<reference evidence="3" key="1">
    <citation type="journal article" date="2019" name="Int. J. Syst. Evol. Microbiol.">
        <title>The Global Catalogue of Microorganisms (GCM) 10K type strain sequencing project: providing services to taxonomists for standard genome sequencing and annotation.</title>
        <authorList>
            <consortium name="The Broad Institute Genomics Platform"/>
            <consortium name="The Broad Institute Genome Sequencing Center for Infectious Disease"/>
            <person name="Wu L."/>
            <person name="Ma J."/>
        </authorList>
    </citation>
    <scope>NUCLEOTIDE SEQUENCE [LARGE SCALE GENOMIC DNA]</scope>
    <source>
        <strain evidence="3">JCM 4816</strain>
    </source>
</reference>
<organism evidence="2 3">
    <name type="scientific">Streptomyces prasinosporus</name>
    <dbReference type="NCBI Taxonomy" id="68256"/>
    <lineage>
        <taxon>Bacteria</taxon>
        <taxon>Bacillati</taxon>
        <taxon>Actinomycetota</taxon>
        <taxon>Actinomycetes</taxon>
        <taxon>Kitasatosporales</taxon>
        <taxon>Streptomycetaceae</taxon>
        <taxon>Streptomyces</taxon>
        <taxon>Streptomyces albogriseolus group</taxon>
    </lineage>
</organism>
<name>A0ABP6TNF3_9ACTN</name>